<keyword evidence="2" id="KW-1185">Reference proteome</keyword>
<gene>
    <name evidence="1" type="ORF">SAMN04488522_1011369</name>
</gene>
<dbReference type="Proteomes" id="UP000184287">
    <property type="component" value="Unassembled WGS sequence"/>
</dbReference>
<accession>A0A1M4WSP0</accession>
<organism evidence="1 2">
    <name type="scientific">Pedobacter caeni</name>
    <dbReference type="NCBI Taxonomy" id="288992"/>
    <lineage>
        <taxon>Bacteria</taxon>
        <taxon>Pseudomonadati</taxon>
        <taxon>Bacteroidota</taxon>
        <taxon>Sphingobacteriia</taxon>
        <taxon>Sphingobacteriales</taxon>
        <taxon>Sphingobacteriaceae</taxon>
        <taxon>Pedobacter</taxon>
    </lineage>
</organism>
<dbReference type="AlphaFoldDB" id="A0A1M4WSP0"/>
<evidence type="ECO:0000313" key="2">
    <source>
        <dbReference type="Proteomes" id="UP000184287"/>
    </source>
</evidence>
<proteinExistence type="predicted"/>
<dbReference type="STRING" id="288992.SAMN04488522_1011369"/>
<protein>
    <submittedName>
        <fullName evidence="1">Uncharacterized protein</fullName>
    </submittedName>
</protein>
<name>A0A1M4WSP0_9SPHI</name>
<sequence>MIVFQAALLIEFLAYKILKRANSEENLENYQDIMVTFTAHETLFNYYRKF</sequence>
<dbReference type="EMBL" id="FQUQ01000001">
    <property type="protein sequence ID" value="SHE84220.1"/>
    <property type="molecule type" value="Genomic_DNA"/>
</dbReference>
<reference evidence="2" key="1">
    <citation type="submission" date="2016-11" db="EMBL/GenBank/DDBJ databases">
        <authorList>
            <person name="Varghese N."/>
            <person name="Submissions S."/>
        </authorList>
    </citation>
    <scope>NUCLEOTIDE SEQUENCE [LARGE SCALE GENOMIC DNA]</scope>
    <source>
        <strain evidence="2">DSM 16990</strain>
    </source>
</reference>
<evidence type="ECO:0000313" key="1">
    <source>
        <dbReference type="EMBL" id="SHE84220.1"/>
    </source>
</evidence>